<sequence length="403" mass="42329">MERVTEKGTGRLDLTLWLGSTGALLAIVGLIAMLAANWHWVPLGAQIAVALAPLALGWLGYGWLWRRGIDSVAADEIVGVVWTGGVICSVALLGRVLQLSSDTFAFCAAVTGLLLPITWLLRSKAAWLAGVGFAFAAVLALAHLPGMTYRNEAGWQLAFLAALTAAFLPRAVAQWRKAGIDGGIGRRLVALAALCWTIHAVTLLCLWLDDCLELSEAWVVSGALLFLMAVGVVITQVERGQPAGRRPLSVFHWAALTLMMSFVAFDGPALSTLGLGWRGWLWGTGALLLAVCVTLAATRRLSDEGVFLFLLPLFAFASALGSSSVFPMGCVVVGVAAIVHGVLVGRAFVANEGVIFTLLSAWAALAGLEVDLMAQGVLLLFGGVALIALNVALAKRKGGTGHE</sequence>
<feature type="transmembrane region" description="Helical" evidence="1">
    <location>
        <begin position="12"/>
        <end position="37"/>
    </location>
</feature>
<gene>
    <name evidence="3" type="ORF">IAC79_04590</name>
</gene>
<accession>A0A9D1T3J6</accession>
<reference evidence="3" key="2">
    <citation type="journal article" date="2021" name="PeerJ">
        <title>Extensive microbial diversity within the chicken gut microbiome revealed by metagenomics and culture.</title>
        <authorList>
            <person name="Gilroy R."/>
            <person name="Ravi A."/>
            <person name="Getino M."/>
            <person name="Pursley I."/>
            <person name="Horton D.L."/>
            <person name="Alikhan N.F."/>
            <person name="Baker D."/>
            <person name="Gharbi K."/>
            <person name="Hall N."/>
            <person name="Watson M."/>
            <person name="Adriaenssens E.M."/>
            <person name="Foster-Nyarko E."/>
            <person name="Jarju S."/>
            <person name="Secka A."/>
            <person name="Antonio M."/>
            <person name="Oren A."/>
            <person name="Chaudhuri R.R."/>
            <person name="La Ragione R."/>
            <person name="Hildebrand F."/>
            <person name="Pallen M.J."/>
        </authorList>
    </citation>
    <scope>NUCLEOTIDE SEQUENCE</scope>
    <source>
        <strain evidence="3">35461</strain>
    </source>
</reference>
<feature type="transmembrane region" description="Helical" evidence="1">
    <location>
        <begin position="128"/>
        <end position="147"/>
    </location>
</feature>
<feature type="domain" description="DUF2157" evidence="2">
    <location>
        <begin position="13"/>
        <end position="127"/>
    </location>
</feature>
<feature type="transmembrane region" description="Helical" evidence="1">
    <location>
        <begin position="103"/>
        <end position="121"/>
    </location>
</feature>
<keyword evidence="1" id="KW-0472">Membrane</keyword>
<feature type="transmembrane region" description="Helical" evidence="1">
    <location>
        <begin position="215"/>
        <end position="235"/>
    </location>
</feature>
<feature type="transmembrane region" description="Helical" evidence="1">
    <location>
        <begin position="277"/>
        <end position="297"/>
    </location>
</feature>
<comment type="caution">
    <text evidence="3">The sequence shown here is derived from an EMBL/GenBank/DDBJ whole genome shotgun (WGS) entry which is preliminary data.</text>
</comment>
<dbReference type="Proteomes" id="UP000886845">
    <property type="component" value="Unassembled WGS sequence"/>
</dbReference>
<organism evidence="3 4">
    <name type="scientific">Candidatus Spyradenecus faecavium</name>
    <dbReference type="NCBI Taxonomy" id="2840947"/>
    <lineage>
        <taxon>Bacteria</taxon>
        <taxon>Pseudomonadati</taxon>
        <taxon>Lentisphaerota</taxon>
        <taxon>Lentisphaeria</taxon>
        <taxon>Lentisphaerales</taxon>
        <taxon>Lentisphaeraceae</taxon>
        <taxon>Lentisphaeraceae incertae sedis</taxon>
        <taxon>Candidatus Spyradenecus</taxon>
    </lineage>
</organism>
<evidence type="ECO:0000256" key="1">
    <source>
        <dbReference type="SAM" id="Phobius"/>
    </source>
</evidence>
<keyword evidence="1" id="KW-0812">Transmembrane</keyword>
<name>A0A9D1T3J6_9BACT</name>
<evidence type="ECO:0000313" key="4">
    <source>
        <dbReference type="Proteomes" id="UP000886845"/>
    </source>
</evidence>
<feature type="transmembrane region" description="Helical" evidence="1">
    <location>
        <begin position="43"/>
        <end position="65"/>
    </location>
</feature>
<dbReference type="AlphaFoldDB" id="A0A9D1T3J6"/>
<dbReference type="Pfam" id="PF09925">
    <property type="entry name" value="DUF2157"/>
    <property type="match status" value="1"/>
</dbReference>
<feature type="transmembrane region" description="Helical" evidence="1">
    <location>
        <begin position="326"/>
        <end position="343"/>
    </location>
</feature>
<dbReference type="EMBL" id="DVOR01000146">
    <property type="protein sequence ID" value="HIV09373.1"/>
    <property type="molecule type" value="Genomic_DNA"/>
</dbReference>
<feature type="transmembrane region" description="Helical" evidence="1">
    <location>
        <begin position="372"/>
        <end position="393"/>
    </location>
</feature>
<dbReference type="InterPro" id="IPR018677">
    <property type="entry name" value="DUF2157"/>
</dbReference>
<feature type="transmembrane region" description="Helical" evidence="1">
    <location>
        <begin position="188"/>
        <end position="209"/>
    </location>
</feature>
<proteinExistence type="predicted"/>
<feature type="transmembrane region" description="Helical" evidence="1">
    <location>
        <begin position="77"/>
        <end position="97"/>
    </location>
</feature>
<protein>
    <submittedName>
        <fullName evidence="3">DUF2157 domain-containing protein</fullName>
    </submittedName>
</protein>
<feature type="transmembrane region" description="Helical" evidence="1">
    <location>
        <begin position="153"/>
        <end position="172"/>
    </location>
</feature>
<evidence type="ECO:0000259" key="2">
    <source>
        <dbReference type="Pfam" id="PF09925"/>
    </source>
</evidence>
<reference evidence="3" key="1">
    <citation type="submission" date="2020-10" db="EMBL/GenBank/DDBJ databases">
        <authorList>
            <person name="Gilroy R."/>
        </authorList>
    </citation>
    <scope>NUCLEOTIDE SEQUENCE</scope>
    <source>
        <strain evidence="3">35461</strain>
    </source>
</reference>
<feature type="transmembrane region" description="Helical" evidence="1">
    <location>
        <begin position="247"/>
        <end position="265"/>
    </location>
</feature>
<feature type="transmembrane region" description="Helical" evidence="1">
    <location>
        <begin position="348"/>
        <end position="366"/>
    </location>
</feature>
<feature type="transmembrane region" description="Helical" evidence="1">
    <location>
        <begin position="304"/>
        <end position="320"/>
    </location>
</feature>
<keyword evidence="1" id="KW-1133">Transmembrane helix</keyword>
<evidence type="ECO:0000313" key="3">
    <source>
        <dbReference type="EMBL" id="HIV09373.1"/>
    </source>
</evidence>